<dbReference type="AlphaFoldDB" id="A0A1T4P2J7"/>
<protein>
    <submittedName>
        <fullName evidence="1">Uncharacterized protein</fullName>
    </submittedName>
</protein>
<accession>A0A1T4P2J7</accession>
<proteinExistence type="predicted"/>
<dbReference type="EMBL" id="FUWH01000005">
    <property type="protein sequence ID" value="SJZ85745.1"/>
    <property type="molecule type" value="Genomic_DNA"/>
</dbReference>
<dbReference type="RefSeq" id="WP_078831443.1">
    <property type="nucleotide sequence ID" value="NZ_FUWH01000005.1"/>
</dbReference>
<dbReference type="Proteomes" id="UP000190888">
    <property type="component" value="Unassembled WGS sequence"/>
</dbReference>
<dbReference type="OrthoDB" id="679807at2"/>
<sequence>MDGIKLDKWRASFAEEAKALQVNYDSLFLLKDFTDTYNLMVDQSNHTLYLRFDADLPAEIQDRLEKLLLLTKPEDSI</sequence>
<evidence type="ECO:0000313" key="1">
    <source>
        <dbReference type="EMBL" id="SJZ85745.1"/>
    </source>
</evidence>
<keyword evidence="2" id="KW-1185">Reference proteome</keyword>
<evidence type="ECO:0000313" key="2">
    <source>
        <dbReference type="Proteomes" id="UP000190888"/>
    </source>
</evidence>
<organism evidence="1 2">
    <name type="scientific">Sediminibacterium ginsengisoli</name>
    <dbReference type="NCBI Taxonomy" id="413434"/>
    <lineage>
        <taxon>Bacteria</taxon>
        <taxon>Pseudomonadati</taxon>
        <taxon>Bacteroidota</taxon>
        <taxon>Chitinophagia</taxon>
        <taxon>Chitinophagales</taxon>
        <taxon>Chitinophagaceae</taxon>
        <taxon>Sediminibacterium</taxon>
    </lineage>
</organism>
<name>A0A1T4P2J7_9BACT</name>
<reference evidence="1 2" key="1">
    <citation type="submission" date="2017-02" db="EMBL/GenBank/DDBJ databases">
        <authorList>
            <person name="Peterson S.W."/>
        </authorList>
    </citation>
    <scope>NUCLEOTIDE SEQUENCE [LARGE SCALE GENOMIC DNA]</scope>
    <source>
        <strain evidence="1 2">DSM 22335</strain>
    </source>
</reference>
<gene>
    <name evidence="1" type="ORF">SAMN04488132_105114</name>
</gene>